<comment type="caution">
    <text evidence="1">The sequence shown here is derived from an EMBL/GenBank/DDBJ whole genome shotgun (WGS) entry which is preliminary data.</text>
</comment>
<gene>
    <name evidence="1" type="ORF">EB241_08720</name>
</gene>
<organism evidence="1 2">
    <name type="scientific">Erwinia psidii</name>
    <dbReference type="NCBI Taxonomy" id="69224"/>
    <lineage>
        <taxon>Bacteria</taxon>
        <taxon>Pseudomonadati</taxon>
        <taxon>Pseudomonadota</taxon>
        <taxon>Gammaproteobacteria</taxon>
        <taxon>Enterobacterales</taxon>
        <taxon>Erwiniaceae</taxon>
        <taxon>Erwinia</taxon>
    </lineage>
</organism>
<protein>
    <recommendedName>
        <fullName evidence="3">Asp/Glu racemase</fullName>
    </recommendedName>
</protein>
<reference evidence="1 2" key="1">
    <citation type="submission" date="2018-10" db="EMBL/GenBank/DDBJ databases">
        <title>Draft genome sequence for the type isolate of Erwinia psidii, agent causal of bacterial blight in guava (Psidium guajava) and wilt and die-back of Eucalyptus spp.</title>
        <authorList>
            <person name="Hermenegildo P.S."/>
            <person name="Santos S.A."/>
            <person name="Guimaraes L.M.S."/>
            <person name="Vidigal P.M.P."/>
            <person name="Pereira I.C."/>
            <person name="Badel J.L."/>
            <person name="Alfenas-Zerbini P."/>
            <person name="Ferreira M.A.S.V."/>
            <person name="Alfenas A.C."/>
        </authorList>
    </citation>
    <scope>NUCLEOTIDE SEQUENCE [LARGE SCALE GENOMIC DNA]</scope>
    <source>
        <strain evidence="1 2">IBSBF 435</strain>
    </source>
</reference>
<proteinExistence type="predicted"/>
<sequence>MATIACLHGAESNIAVFEEALSALADSQTRLIHRVESELLASAIAVGKVTGMIADAVRRIVQELCGQADAVLITCTTLGVVAKDACLFSKPVLRVDAVLAEAASRYEGNIVVLCSAPATLASTRELFSTFVADDRLSVALIPKAWDFFMQQDIAGYHRKIAAYARQYMHTSPGCIVLAQSSMTEAARQVDAEVPVLTVPRASLLAAIAASALKKTE</sequence>
<dbReference type="AlphaFoldDB" id="A0A3N6SIZ9"/>
<dbReference type="Proteomes" id="UP000279457">
    <property type="component" value="Unassembled WGS sequence"/>
</dbReference>
<evidence type="ECO:0000313" key="1">
    <source>
        <dbReference type="EMBL" id="RQM38751.1"/>
    </source>
</evidence>
<evidence type="ECO:0000313" key="2">
    <source>
        <dbReference type="Proteomes" id="UP000279457"/>
    </source>
</evidence>
<keyword evidence="2" id="KW-1185">Reference proteome</keyword>
<dbReference type="OrthoDB" id="6497321at2"/>
<dbReference type="EMBL" id="RHHM01000005">
    <property type="protein sequence ID" value="RQM38751.1"/>
    <property type="molecule type" value="Genomic_DNA"/>
</dbReference>
<evidence type="ECO:0008006" key="3">
    <source>
        <dbReference type="Google" id="ProtNLM"/>
    </source>
</evidence>
<accession>A0A3N6SIZ9</accession>
<dbReference type="RefSeq" id="WP_124232758.1">
    <property type="nucleotide sequence ID" value="NZ_RHHM01000005.1"/>
</dbReference>
<name>A0A3N6SIZ9_9GAMM</name>